<dbReference type="AlphaFoldDB" id="A0A1X0RBX7"/>
<dbReference type="PANTHER" id="PTHR43591">
    <property type="entry name" value="METHYLTRANSFERASE"/>
    <property type="match status" value="1"/>
</dbReference>
<gene>
    <name evidence="2" type="ORF">BCV72DRAFT_270272</name>
</gene>
<keyword evidence="2" id="KW-0489">Methyltransferase</keyword>
<dbReference type="PANTHER" id="PTHR43591:SF24">
    <property type="entry name" value="2-METHOXY-6-POLYPRENYL-1,4-BENZOQUINOL METHYLASE, MITOCHONDRIAL"/>
    <property type="match status" value="1"/>
</dbReference>
<dbReference type="Gene3D" id="3.40.50.150">
    <property type="entry name" value="Vaccinia Virus protein VP39"/>
    <property type="match status" value="1"/>
</dbReference>
<dbReference type="CDD" id="cd02440">
    <property type="entry name" value="AdoMet_MTases"/>
    <property type="match status" value="1"/>
</dbReference>
<organism evidence="2">
    <name type="scientific">Rhizopus microsporus var. microsporus</name>
    <dbReference type="NCBI Taxonomy" id="86635"/>
    <lineage>
        <taxon>Eukaryota</taxon>
        <taxon>Fungi</taxon>
        <taxon>Fungi incertae sedis</taxon>
        <taxon>Mucoromycota</taxon>
        <taxon>Mucoromycotina</taxon>
        <taxon>Mucoromycetes</taxon>
        <taxon>Mucorales</taxon>
        <taxon>Mucorineae</taxon>
        <taxon>Rhizopodaceae</taxon>
        <taxon>Rhizopus</taxon>
    </lineage>
</organism>
<dbReference type="VEuPathDB" id="FungiDB:BCV72DRAFT_270272"/>
<proteinExistence type="predicted"/>
<reference evidence="2" key="1">
    <citation type="journal article" date="2016" name="Proc. Natl. Acad. Sci. U.S.A.">
        <title>Lipid metabolic changes in an early divergent fungus govern the establishment of a mutualistic symbiosis with endobacteria.</title>
        <authorList>
            <person name="Lastovetsky O.A."/>
            <person name="Gaspar M.L."/>
            <person name="Mondo S.J."/>
            <person name="LaButti K.M."/>
            <person name="Sandor L."/>
            <person name="Grigoriev I.V."/>
            <person name="Henry S.A."/>
            <person name="Pawlowska T.E."/>
        </authorList>
    </citation>
    <scope>NUCLEOTIDE SEQUENCE [LARGE SCALE GENOMIC DNA]</scope>
    <source>
        <strain evidence="2">ATCC 52814</strain>
    </source>
</reference>
<dbReference type="InterPro" id="IPR041698">
    <property type="entry name" value="Methyltransf_25"/>
</dbReference>
<evidence type="ECO:0000259" key="1">
    <source>
        <dbReference type="Pfam" id="PF13649"/>
    </source>
</evidence>
<dbReference type="Pfam" id="PF13649">
    <property type="entry name" value="Methyltransf_25"/>
    <property type="match status" value="1"/>
</dbReference>
<dbReference type="GO" id="GO:0008168">
    <property type="term" value="F:methyltransferase activity"/>
    <property type="evidence" value="ECO:0007669"/>
    <property type="project" value="UniProtKB-KW"/>
</dbReference>
<protein>
    <submittedName>
        <fullName evidence="2">S-adenosyl-L-methionine-dependent methyltransferase</fullName>
    </submittedName>
</protein>
<dbReference type="OrthoDB" id="2013972at2759"/>
<sequence>MGNRLTKTYSIPRENIENKHIREPSSTRVMTDFEQTSYTESASSESAFDTTIPSQREFHQVQQSTYWLPKDDEEQLRLTGQHFAFKETFGGNVMPSVTELIKFDNEACVLDVGCGSGAWVMDMISDYPNCDYHGCDIVDVVNTDMMPKQFTFKIGNILETLPYEDNTFDFVHMRLMIFALREDEWPGAIKELLRVTKPGGLVQIVDANIEMPTKQDDAFYKSVYAVHQTCAQRSQNPRIGGEIERMVREAGNTNIIDSQFRFNDTTTKTNSAKKLAWSWINGVKSTISVLGPVIGLENEHDQRDFLRELKYCMENISGYFNVNVVVAQKTA</sequence>
<dbReference type="EMBL" id="KV921875">
    <property type="protein sequence ID" value="ORE09550.1"/>
    <property type="molecule type" value="Genomic_DNA"/>
</dbReference>
<accession>A0A1X0RBX7</accession>
<dbReference type="SUPFAM" id="SSF53335">
    <property type="entry name" value="S-adenosyl-L-methionine-dependent methyltransferases"/>
    <property type="match status" value="1"/>
</dbReference>
<dbReference type="InterPro" id="IPR029063">
    <property type="entry name" value="SAM-dependent_MTases_sf"/>
</dbReference>
<dbReference type="Proteomes" id="UP000242414">
    <property type="component" value="Unassembled WGS sequence"/>
</dbReference>
<dbReference type="GO" id="GO:0032259">
    <property type="term" value="P:methylation"/>
    <property type="evidence" value="ECO:0007669"/>
    <property type="project" value="UniProtKB-KW"/>
</dbReference>
<name>A0A1X0RBX7_RHIZD</name>
<keyword evidence="2" id="KW-0808">Transferase</keyword>
<evidence type="ECO:0000313" key="2">
    <source>
        <dbReference type="EMBL" id="ORE09550.1"/>
    </source>
</evidence>
<feature type="domain" description="Methyltransferase" evidence="1">
    <location>
        <begin position="109"/>
        <end position="200"/>
    </location>
</feature>